<reference evidence="2" key="1">
    <citation type="submission" date="2016-11" db="UniProtKB">
        <authorList>
            <consortium name="WormBaseParasite"/>
        </authorList>
    </citation>
    <scope>IDENTIFICATION</scope>
</reference>
<dbReference type="Proteomes" id="UP000095280">
    <property type="component" value="Unplaced"/>
</dbReference>
<keyword evidence="1" id="KW-1185">Reference proteome</keyword>
<accession>A0A1I8F7G8</accession>
<evidence type="ECO:0000313" key="2">
    <source>
        <dbReference type="WBParaSite" id="maker-unitig_23558-snap-gene-0.2-mRNA-1"/>
    </source>
</evidence>
<dbReference type="AlphaFoldDB" id="A0A1I8F7G8"/>
<proteinExistence type="predicted"/>
<organism evidence="1 2">
    <name type="scientific">Macrostomum lignano</name>
    <dbReference type="NCBI Taxonomy" id="282301"/>
    <lineage>
        <taxon>Eukaryota</taxon>
        <taxon>Metazoa</taxon>
        <taxon>Spiralia</taxon>
        <taxon>Lophotrochozoa</taxon>
        <taxon>Platyhelminthes</taxon>
        <taxon>Rhabditophora</taxon>
        <taxon>Macrostomorpha</taxon>
        <taxon>Macrostomida</taxon>
        <taxon>Macrostomidae</taxon>
        <taxon>Macrostomum</taxon>
    </lineage>
</organism>
<dbReference type="WBParaSite" id="maker-unitig_23558-snap-gene-0.2-mRNA-1">
    <property type="protein sequence ID" value="maker-unitig_23558-snap-gene-0.2-mRNA-1"/>
    <property type="gene ID" value="maker-unitig_23558-snap-gene-0.2"/>
</dbReference>
<name>A0A1I8F7G8_9PLAT</name>
<sequence>MDDEGVAMLEAAKRRQKTEFVHLPSDCFTARYRPITRATMGFRDGVHANGAESAARHCGLDRPGHYCLPVPNVTNMVWIGLQCVR</sequence>
<evidence type="ECO:0000313" key="1">
    <source>
        <dbReference type="Proteomes" id="UP000095280"/>
    </source>
</evidence>
<protein>
    <submittedName>
        <fullName evidence="2">DegT/DnrJ/EryC1/StrS aminotransferase family protein</fullName>
    </submittedName>
</protein>